<evidence type="ECO:0000313" key="4">
    <source>
        <dbReference type="Proteomes" id="UP000014605"/>
    </source>
</evidence>
<dbReference type="Proteomes" id="UP000014605">
    <property type="component" value="Unassembled WGS sequence"/>
</dbReference>
<feature type="chain" id="PRO_5004511470" description="DUF6305 domain-containing protein" evidence="1">
    <location>
        <begin position="20"/>
        <end position="177"/>
    </location>
</feature>
<accession>S3L7V5</accession>
<sequence length="177" mass="19008">MKKFFITIVFLLSALALFAAQFEKPVTLTSVGQSADVQMVKALLKKAGIEAKFDALITDAGLKDEKTLILAIGGSSKGLGAAGIKAEDELARAEKLIKAAKAKNIKIIGMHIGGEARRGELSDKFVRVAAPYCDYLIVVNDGNKDGLFTKTAAEKKIPMDTVPKITNTVEPLKKLFE</sequence>
<name>S3L7V5_9SPIR</name>
<dbReference type="AlphaFoldDB" id="S3L7V5"/>
<dbReference type="PATRIC" id="fig|1125702.3.peg.2493"/>
<reference evidence="3 4" key="1">
    <citation type="submission" date="2013-04" db="EMBL/GenBank/DDBJ databases">
        <title>The Genome Sequence of Treponema vincentii F0403.</title>
        <authorList>
            <consortium name="The Broad Institute Genomics Platform"/>
            <person name="Earl A."/>
            <person name="Ward D."/>
            <person name="Feldgarden M."/>
            <person name="Gevers D."/>
            <person name="Leonetti C."/>
            <person name="Izard J."/>
            <person name="Walker B."/>
            <person name="Young S."/>
            <person name="Zeng Q."/>
            <person name="Gargeya S."/>
            <person name="Fitzgerald M."/>
            <person name="Haas B."/>
            <person name="Abouelleil A."/>
            <person name="Allen A.W."/>
            <person name="Alvarado L."/>
            <person name="Arachchi H.M."/>
            <person name="Berlin A.M."/>
            <person name="Chapman S.B."/>
            <person name="Gainer-Dewar J."/>
            <person name="Goldberg J."/>
            <person name="Griggs A."/>
            <person name="Gujja S."/>
            <person name="Hansen M."/>
            <person name="Howarth C."/>
            <person name="Imamovic A."/>
            <person name="Ireland A."/>
            <person name="Larimer J."/>
            <person name="McCowan C."/>
            <person name="Murphy C."/>
            <person name="Pearson M."/>
            <person name="Poon T.W."/>
            <person name="Priest M."/>
            <person name="Roberts A."/>
            <person name="Saif S."/>
            <person name="Shea T."/>
            <person name="Sisk P."/>
            <person name="Sykes S."/>
            <person name="Wortman J."/>
            <person name="Nusbaum C."/>
            <person name="Birren B."/>
        </authorList>
    </citation>
    <scope>NUCLEOTIDE SEQUENCE [LARGE SCALE GENOMIC DNA]</scope>
    <source>
        <strain evidence="3 4">F0403</strain>
    </source>
</reference>
<dbReference type="GeneID" id="301462503"/>
<organism evidence="3 4">
    <name type="scientific">Treponema vincentii F0403</name>
    <dbReference type="NCBI Taxonomy" id="1125702"/>
    <lineage>
        <taxon>Bacteria</taxon>
        <taxon>Pseudomonadati</taxon>
        <taxon>Spirochaetota</taxon>
        <taxon>Spirochaetia</taxon>
        <taxon>Spirochaetales</taxon>
        <taxon>Treponemataceae</taxon>
        <taxon>Treponema</taxon>
    </lineage>
</organism>
<dbReference type="InterPro" id="IPR046272">
    <property type="entry name" value="DUF6305"/>
</dbReference>
<dbReference type="RefSeq" id="WP_016519588.1">
    <property type="nucleotide sequence ID" value="NZ_KE332514.1"/>
</dbReference>
<proteinExistence type="predicted"/>
<keyword evidence="1" id="KW-0732">Signal</keyword>
<feature type="signal peptide" evidence="1">
    <location>
        <begin position="1"/>
        <end position="19"/>
    </location>
</feature>
<gene>
    <name evidence="3" type="ORF">HMPREF1222_02410</name>
</gene>
<evidence type="ECO:0000313" key="3">
    <source>
        <dbReference type="EMBL" id="EPF45780.1"/>
    </source>
</evidence>
<keyword evidence="4" id="KW-1185">Reference proteome</keyword>
<protein>
    <recommendedName>
        <fullName evidence="2">DUF6305 domain-containing protein</fullName>
    </recommendedName>
</protein>
<dbReference type="EMBL" id="ATFC01000013">
    <property type="protein sequence ID" value="EPF45780.1"/>
    <property type="molecule type" value="Genomic_DNA"/>
</dbReference>
<comment type="caution">
    <text evidence="3">The sequence shown here is derived from an EMBL/GenBank/DDBJ whole genome shotgun (WGS) entry which is preliminary data.</text>
</comment>
<evidence type="ECO:0000256" key="1">
    <source>
        <dbReference type="SAM" id="SignalP"/>
    </source>
</evidence>
<dbReference type="Pfam" id="PF19823">
    <property type="entry name" value="DUF6305"/>
    <property type="match status" value="1"/>
</dbReference>
<dbReference type="HOGENOM" id="CLU_107131_0_0_12"/>
<feature type="domain" description="DUF6305" evidence="2">
    <location>
        <begin position="23"/>
        <end position="176"/>
    </location>
</feature>
<evidence type="ECO:0000259" key="2">
    <source>
        <dbReference type="Pfam" id="PF19823"/>
    </source>
</evidence>